<organism evidence="4 5">
    <name type="scientific">Duganella guangzhouensis</name>
    <dbReference type="NCBI Taxonomy" id="2666084"/>
    <lineage>
        <taxon>Bacteria</taxon>
        <taxon>Pseudomonadati</taxon>
        <taxon>Pseudomonadota</taxon>
        <taxon>Betaproteobacteria</taxon>
        <taxon>Burkholderiales</taxon>
        <taxon>Oxalobacteraceae</taxon>
        <taxon>Telluria group</taxon>
        <taxon>Duganella</taxon>
    </lineage>
</organism>
<reference evidence="4 5" key="1">
    <citation type="submission" date="2019-11" db="EMBL/GenBank/DDBJ databases">
        <title>Novel species isolated from a subtropical stream in China.</title>
        <authorList>
            <person name="Lu H."/>
        </authorList>
    </citation>
    <scope>NUCLEOTIDE SEQUENCE [LARGE SCALE GENOMIC DNA]</scope>
    <source>
        <strain evidence="4 5">FT80W</strain>
    </source>
</reference>
<dbReference type="Pfam" id="PF09411">
    <property type="entry name" value="PagL"/>
    <property type="match status" value="1"/>
</dbReference>
<dbReference type="AlphaFoldDB" id="A0A6I2LAT7"/>
<dbReference type="GO" id="GO:0050528">
    <property type="term" value="F:acyloxyacyl hydrolase activity"/>
    <property type="evidence" value="ECO:0007669"/>
    <property type="project" value="UniProtKB-EC"/>
</dbReference>
<evidence type="ECO:0000313" key="4">
    <source>
        <dbReference type="EMBL" id="MRW94862.1"/>
    </source>
</evidence>
<evidence type="ECO:0000256" key="1">
    <source>
        <dbReference type="PIRNR" id="PIRNR029681"/>
    </source>
</evidence>
<feature type="site" description="Critical for activity" evidence="2">
    <location>
        <position position="160"/>
    </location>
</feature>
<evidence type="ECO:0000256" key="3">
    <source>
        <dbReference type="SAM" id="SignalP"/>
    </source>
</evidence>
<keyword evidence="1" id="KW-0998">Cell outer membrane</keyword>
<feature type="signal peptide" evidence="3">
    <location>
        <begin position="1"/>
        <end position="21"/>
    </location>
</feature>
<sequence length="181" mass="20517">MFTKKMMAVAAALVVAQTAFADDKLVDSVSVDVATGSKVQMVRFSAAKDWDAHWFQSNGTNLSGYWEASTGIWRENAYMNQPGVEHKLWDIGFTPVFRFQNDNKKGMYYEAGIGVHMLSKLYNNDDNRLSTHFQFGDHIGMGYVFNNNWEVAAKVQHFSNGGYKKPNSGVNYFDLKVAYHF</sequence>
<dbReference type="RefSeq" id="WP_154383730.1">
    <property type="nucleotide sequence ID" value="NZ_WKJK01000042.1"/>
</dbReference>
<comment type="similarity">
    <text evidence="1">Belongs to the PagL family.</text>
</comment>
<dbReference type="SUPFAM" id="SSF56925">
    <property type="entry name" value="OMPA-like"/>
    <property type="match status" value="1"/>
</dbReference>
<keyword evidence="1 4" id="KW-0378">Hydrolase</keyword>
<proteinExistence type="inferred from homology"/>
<keyword evidence="3" id="KW-0732">Signal</keyword>
<dbReference type="InterPro" id="IPR018550">
    <property type="entry name" value="Lipid-A_deacylase-rel"/>
</dbReference>
<evidence type="ECO:0000313" key="5">
    <source>
        <dbReference type="Proteomes" id="UP000433309"/>
    </source>
</evidence>
<dbReference type="EC" id="3.1.1.77" evidence="1"/>
<dbReference type="InterPro" id="IPR011250">
    <property type="entry name" value="OMP/PagP_B-barrel"/>
</dbReference>
<name>A0A6I2LAT7_9BURK</name>
<accession>A0A6I2LAT7</accession>
<comment type="subunit">
    <text evidence="1">Homodimer.</text>
</comment>
<keyword evidence="5" id="KW-1185">Reference proteome</keyword>
<comment type="subcellular location">
    <subcellularLocation>
        <location evidence="1">Cell outer membrane</location>
        <topology evidence="1">Multi-pass membrane protein</topology>
    </subcellularLocation>
</comment>
<evidence type="ECO:0000256" key="2">
    <source>
        <dbReference type="PIRSR" id="PIRSR029681-2"/>
    </source>
</evidence>
<feature type="chain" id="PRO_5026073420" description="Lipid A deacylase" evidence="3">
    <location>
        <begin position="22"/>
        <end position="181"/>
    </location>
</feature>
<dbReference type="Gene3D" id="2.40.160.20">
    <property type="match status" value="1"/>
</dbReference>
<dbReference type="Proteomes" id="UP000433309">
    <property type="component" value="Unassembled WGS sequence"/>
</dbReference>
<dbReference type="EMBL" id="WKJK01000042">
    <property type="protein sequence ID" value="MRW94862.1"/>
    <property type="molecule type" value="Genomic_DNA"/>
</dbReference>
<comment type="caution">
    <text evidence="4">The sequence shown here is derived from an EMBL/GenBank/DDBJ whole genome shotgun (WGS) entry which is preliminary data.</text>
</comment>
<keyword evidence="1" id="KW-0472">Membrane</keyword>
<dbReference type="PIRSF" id="PIRSF029681">
    <property type="entry name" value="PagL"/>
    <property type="match status" value="1"/>
</dbReference>
<comment type="function">
    <text evidence="1">Has lipid A 3-O-deacylase activity. Hydrolyzes the ester bond at the 3 position of lipid A, a bioactive component of lipopolysaccharide (LPS), thereby releasing the primary fatty acyl moiety.</text>
</comment>
<protein>
    <recommendedName>
        <fullName evidence="1">Lipid A deacylase</fullName>
        <ecNumber evidence="1">3.1.1.77</ecNumber>
    </recommendedName>
    <alternativeName>
        <fullName evidence="1">LPS 3-O-deacylase</fullName>
    </alternativeName>
    <alternativeName>
        <fullName evidence="1">Outer membrane enzyme</fullName>
    </alternativeName>
</protein>
<gene>
    <name evidence="4" type="ORF">GJ699_33410</name>
</gene>
<comment type="catalytic activity">
    <reaction evidence="1">
        <text>a 3-(acyloxy)acyl derivative of bacterial toxin + H2O = a 3-hydroxyacyl derivative of bacterial toxin + a fatty acid + H(+)</text>
        <dbReference type="Rhea" id="RHEA:12032"/>
        <dbReference type="ChEBI" id="CHEBI:15377"/>
        <dbReference type="ChEBI" id="CHEBI:15378"/>
        <dbReference type="ChEBI" id="CHEBI:28868"/>
        <dbReference type="ChEBI" id="CHEBI:136853"/>
        <dbReference type="ChEBI" id="CHEBI:140675"/>
        <dbReference type="EC" id="3.1.1.77"/>
    </reaction>
</comment>
<dbReference type="GO" id="GO:0009279">
    <property type="term" value="C:cell outer membrane"/>
    <property type="evidence" value="ECO:0007669"/>
    <property type="project" value="UniProtKB-SubCell"/>
</dbReference>